<reference evidence="1 2" key="1">
    <citation type="submission" date="2012-10" db="EMBL/GenBank/DDBJ databases">
        <title>Genome sequence of Vibrio Cholerae HENC-02.</title>
        <authorList>
            <person name="Eppinger M."/>
            <person name="Hasan N.A."/>
            <person name="Sengamalay N."/>
            <person name="Hine E."/>
            <person name="Su Q."/>
            <person name="Daugherty S.C."/>
            <person name="Young S."/>
            <person name="Sadzewicz L."/>
            <person name="Tallon L."/>
            <person name="Cebula T.A."/>
            <person name="Ravel J."/>
            <person name="Colwell R.R."/>
        </authorList>
    </citation>
    <scope>NUCLEOTIDE SEQUENCE [LARGE SCALE GENOMIC DNA]</scope>
    <source>
        <strain evidence="1 2">HENC-02</strain>
    </source>
</reference>
<dbReference type="AlphaFoldDB" id="A0A454CUB1"/>
<comment type="caution">
    <text evidence="1">The sequence shown here is derived from an EMBL/GenBank/DDBJ whole genome shotgun (WGS) entry which is preliminary data.</text>
</comment>
<sequence>KRLTFTKKKPSVMTALFNQ</sequence>
<dbReference type="EMBL" id="AJSR01001851">
    <property type="protein sequence ID" value="EKM29971.1"/>
    <property type="molecule type" value="Genomic_DNA"/>
</dbReference>
<proteinExistence type="predicted"/>
<organism evidence="1 2">
    <name type="scientific">Vibrio harveyi</name>
    <name type="common">Beneckea harveyi</name>
    <dbReference type="NCBI Taxonomy" id="669"/>
    <lineage>
        <taxon>Bacteria</taxon>
        <taxon>Pseudomonadati</taxon>
        <taxon>Pseudomonadota</taxon>
        <taxon>Gammaproteobacteria</taxon>
        <taxon>Vibrionales</taxon>
        <taxon>Vibrionaceae</taxon>
        <taxon>Vibrio</taxon>
    </lineage>
</organism>
<gene>
    <name evidence="1" type="ORF">VCHENC02_4260B</name>
</gene>
<protein>
    <submittedName>
        <fullName evidence="1">Uncharacterized protein</fullName>
    </submittedName>
</protein>
<accession>A0A454CUB1</accession>
<evidence type="ECO:0000313" key="1">
    <source>
        <dbReference type="EMBL" id="EKM29971.1"/>
    </source>
</evidence>
<name>A0A454CUB1_VIBHA</name>
<dbReference type="Proteomes" id="UP000008367">
    <property type="component" value="Unassembled WGS sequence"/>
</dbReference>
<feature type="non-terminal residue" evidence="1">
    <location>
        <position position="1"/>
    </location>
</feature>
<evidence type="ECO:0000313" key="2">
    <source>
        <dbReference type="Proteomes" id="UP000008367"/>
    </source>
</evidence>